<protein>
    <submittedName>
        <fullName evidence="2">Uncharacterized protein</fullName>
    </submittedName>
</protein>
<accession>A0ABD3NYM1</accession>
<dbReference type="InterPro" id="IPR011990">
    <property type="entry name" value="TPR-like_helical_dom_sf"/>
</dbReference>
<comment type="caution">
    <text evidence="2">The sequence shown here is derived from an EMBL/GenBank/DDBJ whole genome shotgun (WGS) entry which is preliminary data.</text>
</comment>
<evidence type="ECO:0000313" key="3">
    <source>
        <dbReference type="Proteomes" id="UP001530400"/>
    </source>
</evidence>
<gene>
    <name evidence="2" type="ORF">ACHAWO_011795</name>
</gene>
<feature type="region of interest" description="Disordered" evidence="1">
    <location>
        <begin position="41"/>
        <end position="61"/>
    </location>
</feature>
<dbReference type="EMBL" id="JALLPJ020000889">
    <property type="protein sequence ID" value="KAL3780472.1"/>
    <property type="molecule type" value="Genomic_DNA"/>
</dbReference>
<dbReference type="Proteomes" id="UP001530400">
    <property type="component" value="Unassembled WGS sequence"/>
</dbReference>
<feature type="compositionally biased region" description="Basic and acidic residues" evidence="1">
    <location>
        <begin position="42"/>
        <end position="56"/>
    </location>
</feature>
<evidence type="ECO:0000256" key="1">
    <source>
        <dbReference type="SAM" id="MobiDB-lite"/>
    </source>
</evidence>
<reference evidence="2 3" key="1">
    <citation type="submission" date="2024-10" db="EMBL/GenBank/DDBJ databases">
        <title>Updated reference genomes for cyclostephanoid diatoms.</title>
        <authorList>
            <person name="Roberts W.R."/>
            <person name="Alverson A.J."/>
        </authorList>
    </citation>
    <scope>NUCLEOTIDE SEQUENCE [LARGE SCALE GENOMIC DNA]</scope>
    <source>
        <strain evidence="2 3">AJA010-31</strain>
    </source>
</reference>
<proteinExistence type="predicted"/>
<organism evidence="2 3">
    <name type="scientific">Cyclotella atomus</name>
    <dbReference type="NCBI Taxonomy" id="382360"/>
    <lineage>
        <taxon>Eukaryota</taxon>
        <taxon>Sar</taxon>
        <taxon>Stramenopiles</taxon>
        <taxon>Ochrophyta</taxon>
        <taxon>Bacillariophyta</taxon>
        <taxon>Coscinodiscophyceae</taxon>
        <taxon>Thalassiosirophycidae</taxon>
        <taxon>Stephanodiscales</taxon>
        <taxon>Stephanodiscaceae</taxon>
        <taxon>Cyclotella</taxon>
    </lineage>
</organism>
<sequence length="556" mass="63946">MACGGEGESNSELKNKGKIFGAPINLNPLINNTQLNNLVPYRSKDEQSNRRQSKEHVHVRKRQMVAHDDDGQLKQVHHILKVECGKDFEQCARMNTIFHYGPMPVSESHTNFWKKRKFEMLLVPAKNGVVWVRGEFMEWQEYNMGPGDRFMKWNLIAKLMAPSNLGVGSLVRHPSKKEIRDETYKWDDKDVAMIVNIEEVDSEMICTLKDANGPLPTKWKLADLRAFDGTMEFHVHGRMQGGGILSHSHGNKSHLNINEAFSMKWLDRVTEEVGVEDEFHFGCWYFDPSQQDFDPAEMMRVEEVQQLRLQFIHRNETKMLNQSGDHDEIVDDDNDVLSPFKRACFRYHFLLTNMLFTTFSRYITKSKIALLNSQKGADSEWHESNSKLEARFKRKMDRLSINYIKDRILYKVIRDLGDWFLEIEEYRAGIWCLKLNLANATERVLSCFRDENDRANCVIGPLAFLAVANKKMGNFGEAFKYFEQAITTYGDISTAAILLKHLVEQAKDAEEKIARAKELKLLESKPRSISSFFCPKPPAAAKSKLVLDSKPPAAAA</sequence>
<evidence type="ECO:0000313" key="2">
    <source>
        <dbReference type="EMBL" id="KAL3780472.1"/>
    </source>
</evidence>
<keyword evidence="3" id="KW-1185">Reference proteome</keyword>
<dbReference type="SUPFAM" id="SSF48452">
    <property type="entry name" value="TPR-like"/>
    <property type="match status" value="1"/>
</dbReference>
<name>A0ABD3NYM1_9STRA</name>
<dbReference type="AlphaFoldDB" id="A0ABD3NYM1"/>